<dbReference type="GO" id="GO:0006904">
    <property type="term" value="P:vesicle docking involved in exocytosis"/>
    <property type="evidence" value="ECO:0007669"/>
    <property type="project" value="TreeGrafter"/>
</dbReference>
<evidence type="ECO:0000256" key="5">
    <source>
        <dbReference type="ARBA" id="ARBA00023136"/>
    </source>
</evidence>
<dbReference type="Proteomes" id="UP000031512">
    <property type="component" value="Chromosome 1"/>
</dbReference>
<dbReference type="GO" id="GO:0030674">
    <property type="term" value="F:protein-macromolecule adaptor activity"/>
    <property type="evidence" value="ECO:0007669"/>
    <property type="project" value="TreeGrafter"/>
</dbReference>
<evidence type="ECO:0000256" key="7">
    <source>
        <dbReference type="SAM" id="MobiDB-lite"/>
    </source>
</evidence>
<dbReference type="eggNOG" id="KOG2114">
    <property type="taxonomic scope" value="Eukaryota"/>
</dbReference>
<dbReference type="RefSeq" id="XP_004829386.1">
    <property type="nucleotide sequence ID" value="XM_004829329.1"/>
</dbReference>
<protein>
    <recommendedName>
        <fullName evidence="10">RING-type domain-containing protein</fullName>
    </recommendedName>
</protein>
<feature type="region of interest" description="Disordered" evidence="7">
    <location>
        <begin position="696"/>
        <end position="772"/>
    </location>
</feature>
<keyword evidence="3" id="KW-0863">Zinc-finger</keyword>
<dbReference type="STRING" id="1537102.L0AVZ1"/>
<evidence type="ECO:0000256" key="1">
    <source>
        <dbReference type="ARBA" id="ARBA00004184"/>
    </source>
</evidence>
<dbReference type="GO" id="GO:0007033">
    <property type="term" value="P:vacuole organization"/>
    <property type="evidence" value="ECO:0007669"/>
    <property type="project" value="TreeGrafter"/>
</dbReference>
<gene>
    <name evidence="8" type="ORF">BEWA_025690</name>
</gene>
<evidence type="ECO:0000256" key="3">
    <source>
        <dbReference type="ARBA" id="ARBA00022771"/>
    </source>
</evidence>
<dbReference type="PANTHER" id="PTHR23323">
    <property type="entry name" value="VACUOLAR PROTEIN SORTING-ASSOCIATED PROTEIN"/>
    <property type="match status" value="1"/>
</dbReference>
<feature type="compositionally biased region" description="Basic and acidic residues" evidence="7">
    <location>
        <begin position="700"/>
        <end position="715"/>
    </location>
</feature>
<dbReference type="KEGG" id="beq:BEWA_025690"/>
<feature type="region of interest" description="Disordered" evidence="7">
    <location>
        <begin position="802"/>
        <end position="833"/>
    </location>
</feature>
<feature type="compositionally biased region" description="Basic and acidic residues" evidence="7">
    <location>
        <begin position="738"/>
        <end position="760"/>
    </location>
</feature>
<dbReference type="InterPro" id="IPR036322">
    <property type="entry name" value="WD40_repeat_dom_sf"/>
</dbReference>
<dbReference type="GO" id="GO:0048284">
    <property type="term" value="P:organelle fusion"/>
    <property type="evidence" value="ECO:0007669"/>
    <property type="project" value="TreeGrafter"/>
</dbReference>
<organism evidence="8 9">
    <name type="scientific">Theileria equi strain WA</name>
    <dbReference type="NCBI Taxonomy" id="1537102"/>
    <lineage>
        <taxon>Eukaryota</taxon>
        <taxon>Sar</taxon>
        <taxon>Alveolata</taxon>
        <taxon>Apicomplexa</taxon>
        <taxon>Aconoidasida</taxon>
        <taxon>Piroplasmida</taxon>
        <taxon>Theileriidae</taxon>
        <taxon>Theileria</taxon>
    </lineage>
</organism>
<dbReference type="InterPro" id="IPR057308">
    <property type="entry name" value="CHCR_PEP5_VPS11"/>
</dbReference>
<keyword evidence="5" id="KW-0472">Membrane</keyword>
<evidence type="ECO:0000256" key="2">
    <source>
        <dbReference type="ARBA" id="ARBA00022723"/>
    </source>
</evidence>
<name>L0AVZ1_THEEQ</name>
<proteinExistence type="predicted"/>
<reference evidence="8 9" key="1">
    <citation type="journal article" date="2012" name="BMC Genomics">
        <title>Comparative genomic analysis and phylogenetic position of Theileria equi.</title>
        <authorList>
            <person name="Kappmeyer L.S."/>
            <person name="Thiagarajan M."/>
            <person name="Herndon D.R."/>
            <person name="Ramsay J.D."/>
            <person name="Caler E."/>
            <person name="Djikeng A."/>
            <person name="Gillespie J.J."/>
            <person name="Lau A.O."/>
            <person name="Roalson E.H."/>
            <person name="Silva J.C."/>
            <person name="Silva M.G."/>
            <person name="Suarez C.E."/>
            <person name="Ueti M.W."/>
            <person name="Nene V.M."/>
            <person name="Mealey R.H."/>
            <person name="Knowles D.P."/>
            <person name="Brayton K.A."/>
        </authorList>
    </citation>
    <scope>NUCLEOTIDE SEQUENCE [LARGE SCALE GENOMIC DNA]</scope>
    <source>
        <strain evidence="8 9">WA</strain>
    </source>
</reference>
<dbReference type="GO" id="GO:0008270">
    <property type="term" value="F:zinc ion binding"/>
    <property type="evidence" value="ECO:0007669"/>
    <property type="project" value="UniProtKB-KW"/>
</dbReference>
<keyword evidence="2" id="KW-0479">Metal-binding</keyword>
<keyword evidence="6" id="KW-0175">Coiled coil</keyword>
<evidence type="ECO:0000313" key="9">
    <source>
        <dbReference type="Proteomes" id="UP000031512"/>
    </source>
</evidence>
<dbReference type="EMBL" id="CP001669">
    <property type="protein sequence ID" value="AFZ79720.1"/>
    <property type="molecule type" value="Genomic_DNA"/>
</dbReference>
<keyword evidence="4" id="KW-0862">Zinc</keyword>
<evidence type="ECO:0000256" key="4">
    <source>
        <dbReference type="ARBA" id="ARBA00022833"/>
    </source>
</evidence>
<keyword evidence="9" id="KW-1185">Reference proteome</keyword>
<evidence type="ECO:0000256" key="6">
    <source>
        <dbReference type="SAM" id="Coils"/>
    </source>
</evidence>
<dbReference type="SUPFAM" id="SSF50978">
    <property type="entry name" value="WD40 repeat-like"/>
    <property type="match status" value="1"/>
</dbReference>
<dbReference type="PANTHER" id="PTHR23323:SF24">
    <property type="entry name" value="VACUOLAR PROTEIN SORTING-ASSOCIATED PROTEIN 11 HOMOLOG"/>
    <property type="match status" value="1"/>
</dbReference>
<evidence type="ECO:0000313" key="8">
    <source>
        <dbReference type="EMBL" id="AFZ79720.1"/>
    </source>
</evidence>
<dbReference type="GO" id="GO:0007032">
    <property type="term" value="P:endosome organization"/>
    <property type="evidence" value="ECO:0007669"/>
    <property type="project" value="TreeGrafter"/>
</dbReference>
<dbReference type="GO" id="GO:0005768">
    <property type="term" value="C:endosome"/>
    <property type="evidence" value="ECO:0007669"/>
    <property type="project" value="TreeGrafter"/>
</dbReference>
<dbReference type="OrthoDB" id="26184at2759"/>
<evidence type="ECO:0008006" key="10">
    <source>
        <dbReference type="Google" id="ProtNLM"/>
    </source>
</evidence>
<dbReference type="GO" id="GO:0030897">
    <property type="term" value="C:HOPS complex"/>
    <property type="evidence" value="ECO:0007669"/>
    <property type="project" value="TreeGrafter"/>
</dbReference>
<comment type="subcellular location">
    <subcellularLocation>
        <location evidence="1">Endomembrane system</location>
        <topology evidence="1">Peripheral membrane protein</topology>
    </subcellularLocation>
</comment>
<sequence>MTHLRHFVFLDKTLRTIEDKDGAKVEIKSLVDIAGSNLFLFLLESSGLVHICYKSFKRDDILKEVQFRAFEHEAVNIFFCPLGNAIVVTGDKYGILDLVATYYHNYDNSGTIRTPLILGIRDYLRGPYEWYENTGDGITWRPINGTGYKNRIRVKLNPDTFSFPNYVLFEHTSTQGSELTIGGFNIGESSNEKYNNRWFKRIDGGNRWEEAADFNFKNKTLEEVNKYVKKNFQTITGNLSVQECSAPGIVQLDVNKIPSPGKNETVYFYNGTPIHVEKIDGNGSTNRISVTGFFVYFWQGEPNRPILLGITKVSDTPEYYSYWGNTGGGLGNWSSRLTSGKLLEYLLDDQNCRRNYAIPVNLNKPEDPYQFLSSGNKSTCIKETRKISGPTIISPSSPPNSEYTVKEYTVGGGGGTQISRATYDKQGTTGITLPRSYAISKIRVYLHSSIPLMLQFMPKNAEEKSKWFYSTRENGLTWASASKTKSEKFYAGGQPTEALTTELDDVRCLRNSAVTLNLSLDNSKTLSDKHTSGENKYCCEKHSEVERKVTVTNGPNSLDGLSLTCYKHEIDIGTELIGIKYYNGQSSGRKSIKLTGNEFPIPGSLSVYTFYCGGKPVLIYMNHTSNGTAKGWYKKDGDDQPWVRLSNELPNEIPDNFKECGQKTQLLEQLGKLGCQNLGHCTQNSSGATMVSVAYGTGRGPDRGTRSTNRLDGESGRLSSFGAIFQEDENVSSSSEPVKPDPVEQTTDHSETSKIQKVDDADASAGTLQRDCSDANVVNAGEPQGKSPQYEPGADGLEVATEESNQDNANLRGGSAEYPGAKARGPVPAPPKAGEEYGGIVQAPQLIQSTPMFPNKDFHNDRVVSVSVSECASLVAIATESHGIYIYNHYLLPTEHPNTQQILMVIDVQKYLKNEKGTLIRGISLIRSQSSHVLFVCCEYTVLSLYLENEIELIFKDSVEKFETFCVIPNTSIIAVSTKGGTIFLYDAKTGEKNHMIGSGPCALVSPFKDYIVSVSGTASAFETAPASLVTVQSRHMNFVAYSQYIQHVTAVTEALSTCFVAVQGHSGTCVLLFELHSKDIHDRLQILIRKRLFSHAIKMAKLESRPTGEIEEIHRIHADWLYERGKYKEAVEAYCSAGSSVEPAHVIERFLLLNTKIYLYTYLLHLHKYNIDAPIHTTLLIKCLQSIYMCTASTDYKYAMAIDKEYGLLHKFLETFGTSHRERIREALKECRASRGFEFAKHVALALKDEEEYISILIEDFSDYEKAMEALKGANDEVCCNIILRHGRQLMKYDESALEALISRINTSMSEYNMNVYDVFLPVFTMDTAFLSKMVGFDGKGLSLYTFATRLQILLEGLQQADSSEVKSARSYEGATDGRFPEKSARSHTLSHADSTVYGHGEGMMSMETIVNTTRTEQDTSRSDQPEASNALPVDIIQDKIWRLLNSSTQTLEYQVIAMLLCLLYGFKQGANAMAVKMGYYHIPLAISNGMSDEEFKPLEYALRYGYNEPTLWAGTLSVIAGMAEKTPNLILEALQHIQNYKLLPFPTVVNILKQHKHITFRHVKDYLRREFKRLHDAISEIEKDIMQDQLECEALNRELQSFKQSYIILNNTNCSNCGLHLEFPSLHFYCKHSFHIYCVGIDNKCPKCYPIIQEIEESNESSSSSKQDSFFKFLSGSSDPFEYISQQFSKFSLKK</sequence>
<dbReference type="VEuPathDB" id="PiroplasmaDB:BEWA_025690"/>
<dbReference type="GeneID" id="15807187"/>
<feature type="coiled-coil region" evidence="6">
    <location>
        <begin position="1580"/>
        <end position="1607"/>
    </location>
</feature>
<dbReference type="Pfam" id="PF23356">
    <property type="entry name" value="TPR_PEP5_VPS11"/>
    <property type="match status" value="1"/>
</dbReference>
<accession>L0AVZ1</accession>